<protein>
    <submittedName>
        <fullName evidence="2">Unnamed protein product</fullName>
    </submittedName>
</protein>
<dbReference type="OrthoDB" id="72397at2759"/>
<feature type="region of interest" description="Disordered" evidence="1">
    <location>
        <begin position="75"/>
        <end position="139"/>
    </location>
</feature>
<evidence type="ECO:0000313" key="2">
    <source>
        <dbReference type="EMBL" id="GMF27331.1"/>
    </source>
</evidence>
<sequence length="139" mass="15494">MISTEPTLDEVGALRNQHPRRQSVLEFFSTSEEPGIPLAVAVPDTNDSSPSVVVTNLSQRRDYVAVYRSEPLVVDAPPHFEQTDDPPSTHESLGLRESARADAKAIEHFYQTRFDDSPDNSLSLPSQSRRPSRAIEARH</sequence>
<dbReference type="AlphaFoldDB" id="A0A9W6U8S9"/>
<feature type="compositionally biased region" description="Low complexity" evidence="1">
    <location>
        <begin position="119"/>
        <end position="129"/>
    </location>
</feature>
<dbReference type="EMBL" id="BSXW01000657">
    <property type="protein sequence ID" value="GMF27331.1"/>
    <property type="molecule type" value="Genomic_DNA"/>
</dbReference>
<accession>A0A9W6U8S9</accession>
<dbReference type="Proteomes" id="UP001165083">
    <property type="component" value="Unassembled WGS sequence"/>
</dbReference>
<feature type="compositionally biased region" description="Basic and acidic residues" evidence="1">
    <location>
        <begin position="93"/>
        <end position="107"/>
    </location>
</feature>
<evidence type="ECO:0000256" key="1">
    <source>
        <dbReference type="SAM" id="MobiDB-lite"/>
    </source>
</evidence>
<name>A0A9W6U8S9_9STRA</name>
<evidence type="ECO:0000313" key="3">
    <source>
        <dbReference type="Proteomes" id="UP001165083"/>
    </source>
</evidence>
<comment type="caution">
    <text evidence="2">The sequence shown here is derived from an EMBL/GenBank/DDBJ whole genome shotgun (WGS) entry which is preliminary data.</text>
</comment>
<organism evidence="2 3">
    <name type="scientific">Phytophthora lilii</name>
    <dbReference type="NCBI Taxonomy" id="2077276"/>
    <lineage>
        <taxon>Eukaryota</taxon>
        <taxon>Sar</taxon>
        <taxon>Stramenopiles</taxon>
        <taxon>Oomycota</taxon>
        <taxon>Peronosporomycetes</taxon>
        <taxon>Peronosporales</taxon>
        <taxon>Peronosporaceae</taxon>
        <taxon>Phytophthora</taxon>
    </lineage>
</organism>
<gene>
    <name evidence="2" type="ORF">Plil01_001143200</name>
</gene>
<reference evidence="2" key="1">
    <citation type="submission" date="2023-04" db="EMBL/GenBank/DDBJ databases">
        <title>Phytophthora lilii NBRC 32176.</title>
        <authorList>
            <person name="Ichikawa N."/>
            <person name="Sato H."/>
            <person name="Tonouchi N."/>
        </authorList>
    </citation>
    <scope>NUCLEOTIDE SEQUENCE</scope>
    <source>
        <strain evidence="2">NBRC 32176</strain>
    </source>
</reference>
<proteinExistence type="predicted"/>
<keyword evidence="3" id="KW-1185">Reference proteome</keyword>